<evidence type="ECO:0000256" key="6">
    <source>
        <dbReference type="ARBA" id="ARBA00022840"/>
    </source>
</evidence>
<dbReference type="HOGENOM" id="CLU_2304725_0_0_0"/>
<dbReference type="EC" id="2.7.11.1" evidence="1"/>
<dbReference type="PANTHER" id="PTHR24363:SF0">
    <property type="entry name" value="SERINE_THREONINE KINASE LIKE DOMAIN CONTAINING 1"/>
    <property type="match status" value="1"/>
</dbReference>
<evidence type="ECO:0000256" key="2">
    <source>
        <dbReference type="ARBA" id="ARBA00022527"/>
    </source>
</evidence>
<comment type="catalytic activity">
    <reaction evidence="8">
        <text>L-seryl-[protein] + ATP = O-phospho-L-seryl-[protein] + ADP + H(+)</text>
        <dbReference type="Rhea" id="RHEA:17989"/>
        <dbReference type="Rhea" id="RHEA-COMP:9863"/>
        <dbReference type="Rhea" id="RHEA-COMP:11604"/>
        <dbReference type="ChEBI" id="CHEBI:15378"/>
        <dbReference type="ChEBI" id="CHEBI:29999"/>
        <dbReference type="ChEBI" id="CHEBI:30616"/>
        <dbReference type="ChEBI" id="CHEBI:83421"/>
        <dbReference type="ChEBI" id="CHEBI:456216"/>
        <dbReference type="EC" id="2.7.11.1"/>
    </reaction>
</comment>
<dbReference type="STRING" id="309801.trd_0786"/>
<keyword evidence="3" id="KW-0808">Transferase</keyword>
<evidence type="ECO:0000313" key="10">
    <source>
        <dbReference type="EMBL" id="ACM05573.1"/>
    </source>
</evidence>
<dbReference type="AlphaFoldDB" id="B9KZ73"/>
<reference evidence="10 11" key="1">
    <citation type="journal article" date="2009" name="PLoS ONE">
        <title>Complete genome sequence of the aerobic CO-oxidizing thermophile Thermomicrobium roseum.</title>
        <authorList>
            <person name="Wu D."/>
            <person name="Raymond J."/>
            <person name="Wu M."/>
            <person name="Chatterji S."/>
            <person name="Ren Q."/>
            <person name="Graham J.E."/>
            <person name="Bryant D.A."/>
            <person name="Robb F."/>
            <person name="Colman A."/>
            <person name="Tallon L.J."/>
            <person name="Badger J.H."/>
            <person name="Madupu R."/>
            <person name="Ward N.L."/>
            <person name="Eisen J.A."/>
        </authorList>
    </citation>
    <scope>NUCLEOTIDE SEQUENCE [LARGE SCALE GENOMIC DNA]</scope>
    <source>
        <strain evidence="11">ATCC 27502 / DSM 5159 / P-2</strain>
    </source>
</reference>
<keyword evidence="2" id="KW-0723">Serine/threonine-protein kinase</keyword>
<dbReference type="Proteomes" id="UP000000447">
    <property type="component" value="Chromosome"/>
</dbReference>
<keyword evidence="4" id="KW-0547">Nucleotide-binding</keyword>
<dbReference type="GO" id="GO:0004674">
    <property type="term" value="F:protein serine/threonine kinase activity"/>
    <property type="evidence" value="ECO:0007669"/>
    <property type="project" value="UniProtKB-KW"/>
</dbReference>
<protein>
    <recommendedName>
        <fullName evidence="1">non-specific serine/threonine protein kinase</fullName>
        <ecNumber evidence="1">2.7.11.1</ecNumber>
    </recommendedName>
</protein>
<comment type="catalytic activity">
    <reaction evidence="7">
        <text>L-threonyl-[protein] + ATP = O-phospho-L-threonyl-[protein] + ADP + H(+)</text>
        <dbReference type="Rhea" id="RHEA:46608"/>
        <dbReference type="Rhea" id="RHEA-COMP:11060"/>
        <dbReference type="Rhea" id="RHEA-COMP:11605"/>
        <dbReference type="ChEBI" id="CHEBI:15378"/>
        <dbReference type="ChEBI" id="CHEBI:30013"/>
        <dbReference type="ChEBI" id="CHEBI:30616"/>
        <dbReference type="ChEBI" id="CHEBI:61977"/>
        <dbReference type="ChEBI" id="CHEBI:456216"/>
        <dbReference type="EC" id="2.7.11.1"/>
    </reaction>
</comment>
<dbReference type="SUPFAM" id="SSF56112">
    <property type="entry name" value="Protein kinase-like (PK-like)"/>
    <property type="match status" value="1"/>
</dbReference>
<dbReference type="KEGG" id="tro:trd_0786"/>
<dbReference type="InterPro" id="IPR011009">
    <property type="entry name" value="Kinase-like_dom_sf"/>
</dbReference>
<dbReference type="RefSeq" id="WP_012642172.1">
    <property type="nucleotide sequence ID" value="NC_011959.1"/>
</dbReference>
<keyword evidence="5" id="KW-0418">Kinase</keyword>
<dbReference type="PANTHER" id="PTHR24363">
    <property type="entry name" value="SERINE/THREONINE PROTEIN KINASE"/>
    <property type="match status" value="1"/>
</dbReference>
<evidence type="ECO:0000313" key="11">
    <source>
        <dbReference type="Proteomes" id="UP000000447"/>
    </source>
</evidence>
<keyword evidence="11" id="KW-1185">Reference proteome</keyword>
<dbReference type="GO" id="GO:0005524">
    <property type="term" value="F:ATP binding"/>
    <property type="evidence" value="ECO:0007669"/>
    <property type="project" value="UniProtKB-KW"/>
</dbReference>
<dbReference type="eggNOG" id="COG0515">
    <property type="taxonomic scope" value="Bacteria"/>
</dbReference>
<evidence type="ECO:0000256" key="1">
    <source>
        <dbReference type="ARBA" id="ARBA00012513"/>
    </source>
</evidence>
<dbReference type="Gene3D" id="1.10.510.10">
    <property type="entry name" value="Transferase(Phosphotransferase) domain 1"/>
    <property type="match status" value="1"/>
</dbReference>
<evidence type="ECO:0000259" key="9">
    <source>
        <dbReference type="PROSITE" id="PS50011"/>
    </source>
</evidence>
<sequence>MIPLCANSTLEQEAALLATLRHPAIPQVYDFLAEQSGCCLELEFAPGEDLERYLARTGQPVIESLLIHWAVQLLDVLSSLQTQQSQPIMFRDLRPSHINL</sequence>
<dbReference type="PROSITE" id="PS50011">
    <property type="entry name" value="PROTEIN_KINASE_DOM"/>
    <property type="match status" value="1"/>
</dbReference>
<evidence type="ECO:0000256" key="4">
    <source>
        <dbReference type="ARBA" id="ARBA00022741"/>
    </source>
</evidence>
<keyword evidence="6" id="KW-0067">ATP-binding</keyword>
<gene>
    <name evidence="10" type="ordered locus">trd_0786</name>
</gene>
<evidence type="ECO:0000256" key="8">
    <source>
        <dbReference type="ARBA" id="ARBA00048679"/>
    </source>
</evidence>
<evidence type="ECO:0000256" key="3">
    <source>
        <dbReference type="ARBA" id="ARBA00022679"/>
    </source>
</evidence>
<name>B9KZ73_THERP</name>
<proteinExistence type="predicted"/>
<evidence type="ECO:0000256" key="7">
    <source>
        <dbReference type="ARBA" id="ARBA00047899"/>
    </source>
</evidence>
<organism evidence="10 11">
    <name type="scientific">Thermomicrobium roseum (strain ATCC 27502 / DSM 5159 / P-2)</name>
    <dbReference type="NCBI Taxonomy" id="309801"/>
    <lineage>
        <taxon>Bacteria</taxon>
        <taxon>Pseudomonadati</taxon>
        <taxon>Thermomicrobiota</taxon>
        <taxon>Thermomicrobia</taxon>
        <taxon>Thermomicrobiales</taxon>
        <taxon>Thermomicrobiaceae</taxon>
        <taxon>Thermomicrobium</taxon>
    </lineage>
</organism>
<dbReference type="OrthoDB" id="155383at2"/>
<dbReference type="Pfam" id="PF00069">
    <property type="entry name" value="Pkinase"/>
    <property type="match status" value="1"/>
</dbReference>
<dbReference type="EMBL" id="CP001275">
    <property type="protein sequence ID" value="ACM05573.1"/>
    <property type="molecule type" value="Genomic_DNA"/>
</dbReference>
<feature type="domain" description="Protein kinase" evidence="9">
    <location>
        <begin position="1"/>
        <end position="100"/>
    </location>
</feature>
<evidence type="ECO:0000256" key="5">
    <source>
        <dbReference type="ARBA" id="ARBA00022777"/>
    </source>
</evidence>
<dbReference type="InterPro" id="IPR000719">
    <property type="entry name" value="Prot_kinase_dom"/>
</dbReference>
<accession>B9KZ73</accession>